<keyword evidence="5 9" id="KW-0798">TonB box</keyword>
<dbReference type="PANTHER" id="PTHR40980">
    <property type="entry name" value="PLUG DOMAIN-CONTAINING PROTEIN"/>
    <property type="match status" value="1"/>
</dbReference>
<organism evidence="13 14">
    <name type="scientific">Pseudoalteromonas tunicata D2</name>
    <dbReference type="NCBI Taxonomy" id="87626"/>
    <lineage>
        <taxon>Bacteria</taxon>
        <taxon>Pseudomonadati</taxon>
        <taxon>Pseudomonadota</taxon>
        <taxon>Gammaproteobacteria</taxon>
        <taxon>Alteromonadales</taxon>
        <taxon>Pseudoalteromonadaceae</taxon>
        <taxon>Pseudoalteromonas</taxon>
    </lineage>
</organism>
<dbReference type="Proteomes" id="UP000006201">
    <property type="component" value="Unassembled WGS sequence"/>
</dbReference>
<keyword evidence="4 8" id="KW-0812">Transmembrane</keyword>
<evidence type="ECO:0000256" key="10">
    <source>
        <dbReference type="SAM" id="SignalP"/>
    </source>
</evidence>
<dbReference type="STRING" id="87626.PTD2_04446"/>
<evidence type="ECO:0000256" key="4">
    <source>
        <dbReference type="ARBA" id="ARBA00022692"/>
    </source>
</evidence>
<name>A4C5G0_9GAMM</name>
<protein>
    <submittedName>
        <fullName evidence="13">TonB-dependent receptor</fullName>
    </submittedName>
</protein>
<evidence type="ECO:0000256" key="2">
    <source>
        <dbReference type="ARBA" id="ARBA00022448"/>
    </source>
</evidence>
<feature type="domain" description="TonB-dependent receptor plug" evidence="12">
    <location>
        <begin position="130"/>
        <end position="231"/>
    </location>
</feature>
<evidence type="ECO:0000256" key="7">
    <source>
        <dbReference type="ARBA" id="ARBA00023237"/>
    </source>
</evidence>
<evidence type="ECO:0000256" key="8">
    <source>
        <dbReference type="PROSITE-ProRule" id="PRU01360"/>
    </source>
</evidence>
<dbReference type="InterPro" id="IPR000531">
    <property type="entry name" value="Beta-barrel_TonB"/>
</dbReference>
<dbReference type="AlphaFoldDB" id="A4C5G0"/>
<keyword evidence="10" id="KW-0732">Signal</keyword>
<reference evidence="13 14" key="1">
    <citation type="submission" date="2006-02" db="EMBL/GenBank/DDBJ databases">
        <authorList>
            <person name="Moran M.A."/>
            <person name="Kjelleberg S."/>
            <person name="Egan S."/>
            <person name="Saunders N."/>
            <person name="Thomas T."/>
            <person name="Ferriera S."/>
            <person name="Johnson J."/>
            <person name="Kravitz S."/>
            <person name="Halpern A."/>
            <person name="Remington K."/>
            <person name="Beeson K."/>
            <person name="Tran B."/>
            <person name="Rogers Y.-H."/>
            <person name="Friedman R."/>
            <person name="Venter J.C."/>
        </authorList>
    </citation>
    <scope>NUCLEOTIDE SEQUENCE [LARGE SCALE GENOMIC DNA]</scope>
    <source>
        <strain evidence="13 14">D2</strain>
    </source>
</reference>
<evidence type="ECO:0000259" key="12">
    <source>
        <dbReference type="Pfam" id="PF07715"/>
    </source>
</evidence>
<dbReference type="EMBL" id="AAOH01000001">
    <property type="protein sequence ID" value="EAR30792.1"/>
    <property type="molecule type" value="Genomic_DNA"/>
</dbReference>
<comment type="similarity">
    <text evidence="8 9">Belongs to the TonB-dependent receptor family.</text>
</comment>
<dbReference type="GO" id="GO:0030246">
    <property type="term" value="F:carbohydrate binding"/>
    <property type="evidence" value="ECO:0007669"/>
    <property type="project" value="InterPro"/>
</dbReference>
<gene>
    <name evidence="13" type="ORF">PTD2_04446</name>
</gene>
<dbReference type="SUPFAM" id="SSF56935">
    <property type="entry name" value="Porins"/>
    <property type="match status" value="1"/>
</dbReference>
<dbReference type="Gene3D" id="2.40.170.20">
    <property type="entry name" value="TonB-dependent receptor, beta-barrel domain"/>
    <property type="match status" value="1"/>
</dbReference>
<accession>A4C5G0</accession>
<evidence type="ECO:0000256" key="6">
    <source>
        <dbReference type="ARBA" id="ARBA00023136"/>
    </source>
</evidence>
<dbReference type="InterPro" id="IPR036942">
    <property type="entry name" value="Beta-barrel_TonB_sf"/>
</dbReference>
<dbReference type="NCBIfam" id="TIGR01782">
    <property type="entry name" value="TonB-Xanth-Caul"/>
    <property type="match status" value="1"/>
</dbReference>
<proteinExistence type="inferred from homology"/>
<feature type="signal peptide" evidence="10">
    <location>
        <begin position="1"/>
        <end position="23"/>
    </location>
</feature>
<dbReference type="Pfam" id="PF13715">
    <property type="entry name" value="CarbopepD_reg_2"/>
    <property type="match status" value="1"/>
</dbReference>
<sequence>MTCKKTPLALCIASLLMTPTLSANTLVGTISDQQQKARFEGAKLELLELRKSTISGRDGAYRFNQLPAGTYTLKVSYLGAAPFTTQITISDNQVTQQPITLQNKSNTMDDILVLGQRAGQMGALNRQKNAANIKAIVSSDSIGQLPDKNAAEALQRLPGMFIARDQGEGRFVGIRGIDPNLNNVSINGVNVPSPEAGVRSVAMDVLPSELIQSLEVSKTVTADMDASAVGGSIEVKSLSAFDRQAQSYSLTVQGSHNQQVDKTSPKLSASFSDIYELNNHYTLGLATAVSWFKRDFGSLNMETDGGWGEFEAEDSLSGDDIAYFGAEEIEQRHYLITRERLGAALNLDLHSATNDKYYLRTLWSDFSDDEYRLRNEYKFAKGTIVSSGLTDMSAQFIDAKMDRDTKDRYEVQQILSVVGGAEIQLTDWFLEYNLGYSKSNEKEDNRLDVSFAGKGLDLGYQVGTLPRLNQSASAGELKNFELDEVLLANNLSEDKALSTQIDLSKEFVWQGYNSQLKFGAKYSRREKINKVDTVIYDGGFDDITAAQFSAAVPNYSLGAFGPGLNRQQLRDYVKANSTQFDINQNDTDIESLGQSYRSEEDILAAYIMLSLDIDQLDIITGMRYEGTQFSTKGHKVELVVDDVNDSQTVNITPWQVNKDYNYLLPSLNLRYQHSDKLISRFAATQTIARPTFSDSAAYALIETQSIEKNGKITTVRQAEVGNPELDPYKSINLDLSLEYYPSKVGVLSAGLFYKDIDNFISQQEVQDNGQWQGFKQVMQAVNGGSAALTGLELAWHKQFDSGFMFASNATLIDADAALPNQSDTVANLMLGFENSAVSTRLSVSYQSESYQFTENSRRVMQASHTQLDFSAKYYFNERAQVYFNATNLTDEPFYLYHGTASNNYQYEEYGRSFELGLTITSL</sequence>
<dbReference type="Gene3D" id="2.170.130.10">
    <property type="entry name" value="TonB-dependent receptor, plug domain"/>
    <property type="match status" value="1"/>
</dbReference>
<evidence type="ECO:0000256" key="3">
    <source>
        <dbReference type="ARBA" id="ARBA00022452"/>
    </source>
</evidence>
<keyword evidence="14" id="KW-1185">Reference proteome</keyword>
<evidence type="ECO:0000256" key="1">
    <source>
        <dbReference type="ARBA" id="ARBA00004571"/>
    </source>
</evidence>
<feature type="domain" description="TonB-dependent receptor-like beta-barrel" evidence="11">
    <location>
        <begin position="440"/>
        <end position="888"/>
    </location>
</feature>
<keyword evidence="6 8" id="KW-0472">Membrane</keyword>
<dbReference type="InterPro" id="IPR037066">
    <property type="entry name" value="Plug_dom_sf"/>
</dbReference>
<dbReference type="eggNOG" id="COG4771">
    <property type="taxonomic scope" value="Bacteria"/>
</dbReference>
<keyword evidence="3 8" id="KW-1134">Transmembrane beta strand</keyword>
<dbReference type="GO" id="GO:0009279">
    <property type="term" value="C:cell outer membrane"/>
    <property type="evidence" value="ECO:0007669"/>
    <property type="project" value="UniProtKB-SubCell"/>
</dbReference>
<evidence type="ECO:0000256" key="5">
    <source>
        <dbReference type="ARBA" id="ARBA00023077"/>
    </source>
</evidence>
<dbReference type="Pfam" id="PF07715">
    <property type="entry name" value="Plug"/>
    <property type="match status" value="1"/>
</dbReference>
<dbReference type="Gene3D" id="2.60.40.1120">
    <property type="entry name" value="Carboxypeptidase-like, regulatory domain"/>
    <property type="match status" value="1"/>
</dbReference>
<comment type="caution">
    <text evidence="13">The sequence shown here is derived from an EMBL/GenBank/DDBJ whole genome shotgun (WGS) entry which is preliminary data.</text>
</comment>
<keyword evidence="2 8" id="KW-0813">Transport</keyword>
<dbReference type="InterPro" id="IPR010104">
    <property type="entry name" value="TonB_rcpt_bac"/>
</dbReference>
<dbReference type="Pfam" id="PF00593">
    <property type="entry name" value="TonB_dep_Rec_b-barrel"/>
    <property type="match status" value="1"/>
</dbReference>
<dbReference type="SUPFAM" id="SSF49452">
    <property type="entry name" value="Starch-binding domain-like"/>
    <property type="match status" value="1"/>
</dbReference>
<dbReference type="HOGENOM" id="CLU_006935_1_2_6"/>
<evidence type="ECO:0000256" key="9">
    <source>
        <dbReference type="RuleBase" id="RU003357"/>
    </source>
</evidence>
<evidence type="ECO:0000313" key="14">
    <source>
        <dbReference type="Proteomes" id="UP000006201"/>
    </source>
</evidence>
<dbReference type="PROSITE" id="PS52016">
    <property type="entry name" value="TONB_DEPENDENT_REC_3"/>
    <property type="match status" value="1"/>
</dbReference>
<evidence type="ECO:0000259" key="11">
    <source>
        <dbReference type="Pfam" id="PF00593"/>
    </source>
</evidence>
<evidence type="ECO:0000313" key="13">
    <source>
        <dbReference type="EMBL" id="EAR30792.1"/>
    </source>
</evidence>
<dbReference type="InterPro" id="IPR039426">
    <property type="entry name" value="TonB-dep_rcpt-like"/>
</dbReference>
<dbReference type="InterPro" id="IPR012910">
    <property type="entry name" value="Plug_dom"/>
</dbReference>
<dbReference type="InterPro" id="IPR013784">
    <property type="entry name" value="Carb-bd-like_fold"/>
</dbReference>
<comment type="subcellular location">
    <subcellularLocation>
        <location evidence="1 8">Cell outer membrane</location>
        <topology evidence="1 8">Multi-pass membrane protein</topology>
    </subcellularLocation>
</comment>
<dbReference type="CDD" id="cd01347">
    <property type="entry name" value="ligand_gated_channel"/>
    <property type="match status" value="1"/>
</dbReference>
<dbReference type="PANTHER" id="PTHR40980:SF4">
    <property type="entry name" value="TONB-DEPENDENT RECEPTOR-LIKE BETA-BARREL DOMAIN-CONTAINING PROTEIN"/>
    <property type="match status" value="1"/>
</dbReference>
<feature type="chain" id="PRO_5002665712" evidence="10">
    <location>
        <begin position="24"/>
        <end position="922"/>
    </location>
</feature>
<keyword evidence="7 8" id="KW-0998">Cell outer membrane</keyword>
<keyword evidence="13" id="KW-0675">Receptor</keyword>